<dbReference type="PIRSF" id="PIRSF018427">
    <property type="entry name" value="Isopntndiph_ism"/>
    <property type="match status" value="1"/>
</dbReference>
<dbReference type="GO" id="GO:0050992">
    <property type="term" value="P:dimethylallyl diphosphate biosynthetic process"/>
    <property type="evidence" value="ECO:0007669"/>
    <property type="project" value="UniProtKB-UniRule"/>
</dbReference>
<evidence type="ECO:0000313" key="14">
    <source>
        <dbReference type="Proteomes" id="UP001165074"/>
    </source>
</evidence>
<dbReference type="InterPro" id="IPR000086">
    <property type="entry name" value="NUDIX_hydrolase_dom"/>
</dbReference>
<evidence type="ECO:0000256" key="2">
    <source>
        <dbReference type="ARBA" id="ARBA00007579"/>
    </source>
</evidence>
<sequence length="196" mass="21201">MSEQRVTTDELIVLLDAEGRAAGTAPKAPSHHESTPLHLAFSCYLTDDAGRVLITQRAHGKASFPSVWTNSCCGHPAPGESLREAVSRRVATELGLRAEALTLVLPEFRYRATAASGLVENELCPVVRAAAAGELRPHPEEVATAEWRDWDACVKLADHPSASPWFRSQMEWLAPLGAPATWPAAPPELLPPAITW</sequence>
<comment type="caution">
    <text evidence="13">The sequence shown here is derived from an EMBL/GenBank/DDBJ whole genome shotgun (WGS) entry which is preliminary data.</text>
</comment>
<evidence type="ECO:0000256" key="4">
    <source>
        <dbReference type="ARBA" id="ARBA00022490"/>
    </source>
</evidence>
<dbReference type="HAMAP" id="MF_00202">
    <property type="entry name" value="Idi"/>
    <property type="match status" value="1"/>
</dbReference>
<evidence type="ECO:0000256" key="7">
    <source>
        <dbReference type="ARBA" id="ARBA00023211"/>
    </source>
</evidence>
<dbReference type="PROSITE" id="PS51462">
    <property type="entry name" value="NUDIX"/>
    <property type="match status" value="1"/>
</dbReference>
<feature type="active site" evidence="10 11">
    <location>
        <position position="73"/>
    </location>
</feature>
<dbReference type="AlphaFoldDB" id="A0A9W6W578"/>
<keyword evidence="4 10" id="KW-0963">Cytoplasm</keyword>
<dbReference type="GO" id="GO:0005737">
    <property type="term" value="C:cytoplasm"/>
    <property type="evidence" value="ECO:0007669"/>
    <property type="project" value="UniProtKB-SubCell"/>
</dbReference>
<dbReference type="NCBIfam" id="TIGR02150">
    <property type="entry name" value="IPP_isom_1"/>
    <property type="match status" value="1"/>
</dbReference>
<comment type="subcellular location">
    <subcellularLocation>
        <location evidence="10">Cytoplasm</location>
    </subcellularLocation>
</comment>
<evidence type="ECO:0000256" key="9">
    <source>
        <dbReference type="ARBA" id="ARBA00023235"/>
    </source>
</evidence>
<dbReference type="InterPro" id="IPR015797">
    <property type="entry name" value="NUDIX_hydrolase-like_dom_sf"/>
</dbReference>
<protein>
    <recommendedName>
        <fullName evidence="3 10">Isopentenyl-diphosphate Delta-isomerase</fullName>
        <shortName evidence="10">IPP isomerase</shortName>
        <ecNumber evidence="3 10">5.3.3.2</ecNumber>
    </recommendedName>
    <alternativeName>
        <fullName evidence="10">IPP:DMAPP isomerase</fullName>
    </alternativeName>
    <alternativeName>
        <fullName evidence="10">Isopentenyl pyrophosphate isomerase</fullName>
    </alternativeName>
</protein>
<dbReference type="PANTHER" id="PTHR10885">
    <property type="entry name" value="ISOPENTENYL-DIPHOSPHATE DELTA-ISOMERASE"/>
    <property type="match status" value="1"/>
</dbReference>
<dbReference type="InterPro" id="IPR056375">
    <property type="entry name" value="Idi_bact"/>
</dbReference>
<dbReference type="GO" id="GO:0008299">
    <property type="term" value="P:isoprenoid biosynthetic process"/>
    <property type="evidence" value="ECO:0007669"/>
    <property type="project" value="UniProtKB-UniRule"/>
</dbReference>
<keyword evidence="6 10" id="KW-0460">Magnesium</keyword>
<evidence type="ECO:0000256" key="6">
    <source>
        <dbReference type="ARBA" id="ARBA00022842"/>
    </source>
</evidence>
<proteinExistence type="inferred from homology"/>
<evidence type="ECO:0000256" key="1">
    <source>
        <dbReference type="ARBA" id="ARBA00004826"/>
    </source>
</evidence>
<reference evidence="13" key="1">
    <citation type="submission" date="2023-03" db="EMBL/GenBank/DDBJ databases">
        <title>Actinoallomurus iriomotensis NBRC 103684.</title>
        <authorList>
            <person name="Ichikawa N."/>
            <person name="Sato H."/>
            <person name="Tonouchi N."/>
        </authorList>
    </citation>
    <scope>NUCLEOTIDE SEQUENCE</scope>
    <source>
        <strain evidence="13">NBRC 103684</strain>
    </source>
</reference>
<comment type="cofactor">
    <cofactor evidence="10">
        <name>Mg(2+)</name>
        <dbReference type="ChEBI" id="CHEBI:18420"/>
    </cofactor>
    <text evidence="10">Binds 1 Mg(2+) ion per subunit. The magnesium ion binds only when substrate is bound.</text>
</comment>
<evidence type="ECO:0000256" key="11">
    <source>
        <dbReference type="PIRSR" id="PIRSR018427-1"/>
    </source>
</evidence>
<name>A0A9W6W578_9ACTN</name>
<accession>A0A9W6W578</accession>
<dbReference type="SUPFAM" id="SSF55811">
    <property type="entry name" value="Nudix"/>
    <property type="match status" value="1"/>
</dbReference>
<feature type="binding site" evidence="10">
    <location>
        <position position="75"/>
    </location>
    <ligand>
        <name>Mn(2+)</name>
        <dbReference type="ChEBI" id="CHEBI:29035"/>
    </ligand>
</feature>
<feature type="domain" description="Nudix hydrolase" evidence="12">
    <location>
        <begin position="36"/>
        <end position="174"/>
    </location>
</feature>
<keyword evidence="9 10" id="KW-0413">Isomerase</keyword>
<comment type="catalytic activity">
    <reaction evidence="10">
        <text>isopentenyl diphosphate = dimethylallyl diphosphate</text>
        <dbReference type="Rhea" id="RHEA:23284"/>
        <dbReference type="ChEBI" id="CHEBI:57623"/>
        <dbReference type="ChEBI" id="CHEBI:128769"/>
        <dbReference type="EC" id="5.3.3.2"/>
    </reaction>
</comment>
<dbReference type="NCBIfam" id="NF002995">
    <property type="entry name" value="PRK03759.1"/>
    <property type="match status" value="1"/>
</dbReference>
<feature type="binding site" evidence="10">
    <location>
        <position position="122"/>
    </location>
    <ligand>
        <name>Mn(2+)</name>
        <dbReference type="ChEBI" id="CHEBI:29035"/>
    </ligand>
</feature>
<keyword evidence="8 10" id="KW-0414">Isoprene biosynthesis</keyword>
<feature type="binding site" evidence="10">
    <location>
        <position position="93"/>
    </location>
    <ligand>
        <name>Mg(2+)</name>
        <dbReference type="ChEBI" id="CHEBI:18420"/>
    </ligand>
</feature>
<comment type="similarity">
    <text evidence="2 10">Belongs to the IPP isomerase type 1 family.</text>
</comment>
<evidence type="ECO:0000256" key="8">
    <source>
        <dbReference type="ARBA" id="ARBA00023229"/>
    </source>
</evidence>
<dbReference type="GO" id="GO:0004452">
    <property type="term" value="F:isopentenyl-diphosphate delta-isomerase activity"/>
    <property type="evidence" value="ECO:0007669"/>
    <property type="project" value="UniProtKB-UniRule"/>
</dbReference>
<evidence type="ECO:0000256" key="3">
    <source>
        <dbReference type="ARBA" id="ARBA00012057"/>
    </source>
</evidence>
<dbReference type="RefSeq" id="WP_285581780.1">
    <property type="nucleotide sequence ID" value="NZ_BSTK01000017.1"/>
</dbReference>
<dbReference type="CDD" id="cd02885">
    <property type="entry name" value="NUDIX_IPP_Isomerase"/>
    <property type="match status" value="1"/>
</dbReference>
<dbReference type="EMBL" id="BSTK01000017">
    <property type="protein sequence ID" value="GLY90697.1"/>
    <property type="molecule type" value="Genomic_DNA"/>
</dbReference>
<comment type="pathway">
    <text evidence="1 10">Isoprenoid biosynthesis; dimethylallyl diphosphate biosynthesis; dimethylallyl diphosphate from isopentenyl diphosphate: step 1/1.</text>
</comment>
<feature type="active site" evidence="10 11">
    <location>
        <position position="122"/>
    </location>
</feature>
<keyword evidence="7 10" id="KW-0464">Manganese</keyword>
<evidence type="ECO:0000256" key="5">
    <source>
        <dbReference type="ARBA" id="ARBA00022723"/>
    </source>
</evidence>
<dbReference type="GO" id="GO:0046872">
    <property type="term" value="F:metal ion binding"/>
    <property type="evidence" value="ECO:0007669"/>
    <property type="project" value="UniProtKB-KW"/>
</dbReference>
<feature type="binding site" evidence="10">
    <location>
        <position position="31"/>
    </location>
    <ligand>
        <name>Mn(2+)</name>
        <dbReference type="ChEBI" id="CHEBI:29035"/>
    </ligand>
</feature>
<dbReference type="PANTHER" id="PTHR10885:SF0">
    <property type="entry name" value="ISOPENTENYL-DIPHOSPHATE DELTA-ISOMERASE"/>
    <property type="match status" value="1"/>
</dbReference>
<evidence type="ECO:0000259" key="12">
    <source>
        <dbReference type="PROSITE" id="PS51462"/>
    </source>
</evidence>
<keyword evidence="14" id="KW-1185">Reference proteome</keyword>
<comment type="cofactor">
    <cofactor evidence="10">
        <name>Mn(2+)</name>
        <dbReference type="ChEBI" id="CHEBI:29035"/>
    </cofactor>
    <text evidence="10">Binds 1 Mn(2+) ion per subunit.</text>
</comment>
<gene>
    <name evidence="10 13" type="primary">idi</name>
    <name evidence="13" type="ORF">Airi02_086260</name>
</gene>
<dbReference type="Pfam" id="PF00293">
    <property type="entry name" value="NUDIX"/>
    <property type="match status" value="1"/>
</dbReference>
<organism evidence="13 14">
    <name type="scientific">Actinoallomurus iriomotensis</name>
    <dbReference type="NCBI Taxonomy" id="478107"/>
    <lineage>
        <taxon>Bacteria</taxon>
        <taxon>Bacillati</taxon>
        <taxon>Actinomycetota</taxon>
        <taxon>Actinomycetes</taxon>
        <taxon>Streptosporangiales</taxon>
        <taxon>Thermomonosporaceae</taxon>
        <taxon>Actinoallomurus</taxon>
    </lineage>
</organism>
<dbReference type="Proteomes" id="UP001165074">
    <property type="component" value="Unassembled WGS sequence"/>
</dbReference>
<dbReference type="Gene3D" id="3.90.79.10">
    <property type="entry name" value="Nucleoside Triphosphate Pyrophosphohydrolase"/>
    <property type="match status" value="1"/>
</dbReference>
<evidence type="ECO:0000256" key="10">
    <source>
        <dbReference type="HAMAP-Rule" id="MF_00202"/>
    </source>
</evidence>
<dbReference type="InterPro" id="IPR011876">
    <property type="entry name" value="IsopentenylPP_isomerase_typ1"/>
</dbReference>
<feature type="binding site" evidence="10">
    <location>
        <position position="38"/>
    </location>
    <ligand>
        <name>Mn(2+)</name>
        <dbReference type="ChEBI" id="CHEBI:29035"/>
    </ligand>
</feature>
<dbReference type="EC" id="5.3.3.2" evidence="3 10"/>
<evidence type="ECO:0000313" key="13">
    <source>
        <dbReference type="EMBL" id="GLY90697.1"/>
    </source>
</evidence>
<comment type="function">
    <text evidence="10">Catalyzes the 1,3-allylic rearrangement of the homoallylic substrate isopentenyl (IPP) to its highly electrophilic allylic isomer, dimethylallyl diphosphate (DMAPP).</text>
</comment>
<feature type="binding site" evidence="10">
    <location>
        <position position="120"/>
    </location>
    <ligand>
        <name>Mn(2+)</name>
        <dbReference type="ChEBI" id="CHEBI:29035"/>
    </ligand>
</feature>
<keyword evidence="5 10" id="KW-0479">Metal-binding</keyword>